<name>A0ABY7GSZ1_9BACT</name>
<evidence type="ECO:0000313" key="1">
    <source>
        <dbReference type="EMBL" id="WAS90047.1"/>
    </source>
</evidence>
<accession>A0ABY7GSZ1</accession>
<sequence>MSRPRLSLHPDHRTQLSAFFPDTFASLADYAELVDAADDGDLAAACAVAGELAGVVHSSDVDCDYYPCALLGPDPTGDEFFAALGVARDARAKVSGWDNPRLEVVRAGAGEGDRPALALITRLNEGELLRIGDYIVEDDQQALARALDRLAALGPVVGVQLCTDDGASKVVLTLARRAPGVHVGVLTVRVET</sequence>
<protein>
    <submittedName>
        <fullName evidence="1">Uncharacterized protein</fullName>
    </submittedName>
</protein>
<gene>
    <name evidence="1" type="ORF">O0S08_27960</name>
</gene>
<dbReference type="RefSeq" id="WP_269032381.1">
    <property type="nucleotide sequence ID" value="NZ_CP114040.1"/>
</dbReference>
<dbReference type="Proteomes" id="UP001164459">
    <property type="component" value="Chromosome"/>
</dbReference>
<keyword evidence="2" id="KW-1185">Reference proteome</keyword>
<reference evidence="1" key="1">
    <citation type="submission" date="2022-11" db="EMBL/GenBank/DDBJ databases">
        <title>Minimal conservation of predation-associated metabolite biosynthetic gene clusters underscores biosynthetic potential of Myxococcota including descriptions for ten novel species: Archangium lansinium sp. nov., Myxococcus landrumus sp. nov., Nannocystis bai.</title>
        <authorList>
            <person name="Ahearne A."/>
            <person name="Stevens C."/>
            <person name="Dowd S."/>
        </authorList>
    </citation>
    <scope>NUCLEOTIDE SEQUENCE</scope>
    <source>
        <strain evidence="1">Fl3</strain>
    </source>
</reference>
<evidence type="ECO:0000313" key="2">
    <source>
        <dbReference type="Proteomes" id="UP001164459"/>
    </source>
</evidence>
<proteinExistence type="predicted"/>
<dbReference type="EMBL" id="CP114040">
    <property type="protein sequence ID" value="WAS90047.1"/>
    <property type="molecule type" value="Genomic_DNA"/>
</dbReference>
<organism evidence="1 2">
    <name type="scientific">Nannocystis punicea</name>
    <dbReference type="NCBI Taxonomy" id="2995304"/>
    <lineage>
        <taxon>Bacteria</taxon>
        <taxon>Pseudomonadati</taxon>
        <taxon>Myxococcota</taxon>
        <taxon>Polyangia</taxon>
        <taxon>Nannocystales</taxon>
        <taxon>Nannocystaceae</taxon>
        <taxon>Nannocystis</taxon>
    </lineage>
</organism>